<evidence type="ECO:0000313" key="3">
    <source>
        <dbReference type="Proteomes" id="UP000660729"/>
    </source>
</evidence>
<dbReference type="AlphaFoldDB" id="A0A8H6RMX5"/>
<sequence>MASFNHEQYALDAASTTARFSTMTITTSNTQRNDSLQPDRNSVKQEVRPPLYGYPPERTHTQSNFTFPPPGFSTVPLFRHTLPPEPTHTQSSLTLPPPWLSAALLFKRTLRGCMITPGSTLDHCTLIDVNVDGCQLTKCTITSDTFVPKLWNCTLTDCTIMDTKIQNCSIQSTFGEELHDPTERYFDIAGELFRQGGATKLK</sequence>
<keyword evidence="3" id="KW-1185">Reference proteome</keyword>
<dbReference type="Proteomes" id="UP000660729">
    <property type="component" value="Unassembled WGS sequence"/>
</dbReference>
<evidence type="ECO:0000313" key="2">
    <source>
        <dbReference type="EMBL" id="KAF7193922.1"/>
    </source>
</evidence>
<name>A0A8H6RMX5_9PEZI</name>
<evidence type="ECO:0000256" key="1">
    <source>
        <dbReference type="SAM" id="MobiDB-lite"/>
    </source>
</evidence>
<feature type="compositionally biased region" description="Polar residues" evidence="1">
    <location>
        <begin position="26"/>
        <end position="40"/>
    </location>
</feature>
<comment type="caution">
    <text evidence="2">The sequence shown here is derived from an EMBL/GenBank/DDBJ whole genome shotgun (WGS) entry which is preliminary data.</text>
</comment>
<accession>A0A8H6RMX5</accession>
<dbReference type="EMBL" id="JABCIY010000070">
    <property type="protein sequence ID" value="KAF7193922.1"/>
    <property type="molecule type" value="Genomic_DNA"/>
</dbReference>
<protein>
    <submittedName>
        <fullName evidence="2">Uncharacterized protein</fullName>
    </submittedName>
</protein>
<dbReference type="OrthoDB" id="3646408at2759"/>
<proteinExistence type="predicted"/>
<dbReference type="Gene3D" id="2.160.20.80">
    <property type="entry name" value="E3 ubiquitin-protein ligase SopA"/>
    <property type="match status" value="1"/>
</dbReference>
<feature type="region of interest" description="Disordered" evidence="1">
    <location>
        <begin position="26"/>
        <end position="64"/>
    </location>
</feature>
<dbReference type="SUPFAM" id="SSF141571">
    <property type="entry name" value="Pentapeptide repeat-like"/>
    <property type="match status" value="1"/>
</dbReference>
<gene>
    <name evidence="2" type="ORF">HII31_04812</name>
</gene>
<organism evidence="2 3">
    <name type="scientific">Pseudocercospora fuligena</name>
    <dbReference type="NCBI Taxonomy" id="685502"/>
    <lineage>
        <taxon>Eukaryota</taxon>
        <taxon>Fungi</taxon>
        <taxon>Dikarya</taxon>
        <taxon>Ascomycota</taxon>
        <taxon>Pezizomycotina</taxon>
        <taxon>Dothideomycetes</taxon>
        <taxon>Dothideomycetidae</taxon>
        <taxon>Mycosphaerellales</taxon>
        <taxon>Mycosphaerellaceae</taxon>
        <taxon>Pseudocercospora</taxon>
    </lineage>
</organism>
<reference evidence="2" key="1">
    <citation type="submission" date="2020-04" db="EMBL/GenBank/DDBJ databases">
        <title>Draft genome resource of the tomato pathogen Pseudocercospora fuligena.</title>
        <authorList>
            <person name="Zaccaron A."/>
        </authorList>
    </citation>
    <scope>NUCLEOTIDE SEQUENCE</scope>
    <source>
        <strain evidence="2">PF001</strain>
    </source>
</reference>